<feature type="compositionally biased region" description="Low complexity" evidence="1">
    <location>
        <begin position="85"/>
        <end position="96"/>
    </location>
</feature>
<protein>
    <submittedName>
        <fullName evidence="2">Uncharacterized protein</fullName>
    </submittedName>
</protein>
<feature type="compositionally biased region" description="Basic residues" evidence="1">
    <location>
        <begin position="918"/>
        <end position="928"/>
    </location>
</feature>
<feature type="region of interest" description="Disordered" evidence="1">
    <location>
        <begin position="1"/>
        <end position="100"/>
    </location>
</feature>
<keyword evidence="3" id="KW-1185">Reference proteome</keyword>
<feature type="region of interest" description="Disordered" evidence="1">
    <location>
        <begin position="500"/>
        <end position="540"/>
    </location>
</feature>
<proteinExistence type="predicted"/>
<reference evidence="2 3" key="1">
    <citation type="submission" date="2024-09" db="EMBL/GenBank/DDBJ databases">
        <title>Rethinking Asexuality: The Enigmatic Case of Functional Sexual Genes in Lepraria (Stereocaulaceae).</title>
        <authorList>
            <person name="Doellman M."/>
            <person name="Sun Y."/>
            <person name="Barcenas-Pena A."/>
            <person name="Lumbsch H.T."/>
            <person name="Grewe F."/>
        </authorList>
    </citation>
    <scope>NUCLEOTIDE SEQUENCE [LARGE SCALE GENOMIC DNA]</scope>
    <source>
        <strain evidence="2 3">Mercado 3170</strain>
    </source>
</reference>
<feature type="region of interest" description="Disordered" evidence="1">
    <location>
        <begin position="117"/>
        <end position="167"/>
    </location>
</feature>
<organism evidence="2 3">
    <name type="scientific">Stereocaulon virgatum</name>
    <dbReference type="NCBI Taxonomy" id="373712"/>
    <lineage>
        <taxon>Eukaryota</taxon>
        <taxon>Fungi</taxon>
        <taxon>Dikarya</taxon>
        <taxon>Ascomycota</taxon>
        <taxon>Pezizomycotina</taxon>
        <taxon>Lecanoromycetes</taxon>
        <taxon>OSLEUM clade</taxon>
        <taxon>Lecanoromycetidae</taxon>
        <taxon>Lecanorales</taxon>
        <taxon>Lecanorineae</taxon>
        <taxon>Stereocaulaceae</taxon>
        <taxon>Stereocaulon</taxon>
    </lineage>
</organism>
<feature type="compositionally biased region" description="Basic and acidic residues" evidence="1">
    <location>
        <begin position="74"/>
        <end position="84"/>
    </location>
</feature>
<feature type="compositionally biased region" description="Basic residues" evidence="1">
    <location>
        <begin position="406"/>
        <end position="415"/>
    </location>
</feature>
<feature type="compositionally biased region" description="Low complexity" evidence="1">
    <location>
        <begin position="150"/>
        <end position="164"/>
    </location>
</feature>
<evidence type="ECO:0000313" key="3">
    <source>
        <dbReference type="Proteomes" id="UP001590950"/>
    </source>
</evidence>
<feature type="region of interest" description="Disordered" evidence="1">
    <location>
        <begin position="357"/>
        <end position="450"/>
    </location>
</feature>
<feature type="compositionally biased region" description="Polar residues" evidence="1">
    <location>
        <begin position="59"/>
        <end position="69"/>
    </location>
</feature>
<name>A0ABR4AP82_9LECA</name>
<feature type="region of interest" description="Disordered" evidence="1">
    <location>
        <begin position="750"/>
        <end position="788"/>
    </location>
</feature>
<comment type="caution">
    <text evidence="2">The sequence shown here is derived from an EMBL/GenBank/DDBJ whole genome shotgun (WGS) entry which is preliminary data.</text>
</comment>
<dbReference type="InterPro" id="IPR019021">
    <property type="entry name" value="Mms22"/>
</dbReference>
<dbReference type="PANTHER" id="PTHR28122:SF1">
    <property type="entry name" value="E3 UBIQUITIN-PROTEIN LIGASE SUBSTRATE RECEPTOR MMS22"/>
    <property type="match status" value="1"/>
</dbReference>
<dbReference type="EMBL" id="JBEFKJ010000003">
    <property type="protein sequence ID" value="KAL2046923.1"/>
    <property type="molecule type" value="Genomic_DNA"/>
</dbReference>
<feature type="region of interest" description="Disordered" evidence="1">
    <location>
        <begin position="596"/>
        <end position="650"/>
    </location>
</feature>
<dbReference type="Pfam" id="PF09462">
    <property type="entry name" value="Mus7"/>
    <property type="match status" value="1"/>
</dbReference>
<feature type="compositionally biased region" description="Polar residues" evidence="1">
    <location>
        <begin position="298"/>
        <end position="312"/>
    </location>
</feature>
<sequence>MAEWRARGYVVDSDEEDDFQNTNSSTSTCQNAASNSDDTGDVVIDQDRKGEADSEEQTVETSGNVNGHNGQAKIDCDHERKQDDAGPGAVAKAGKAQYGRLSDIEDIDELQQDHYKATASTQLQSELAQGLREYASQRQKDLSSPNHGRPSLSPSASPLLDGSSTMQGQTRSIQVLFPTLDAQGGLADNSLDGGSENSNIGRSTSQEILARSYSMHEVIEPNRGTRNLRHRNPIQLHPYQIESEKYRQILRARGVKPLRIAHMEAEAASARVDESQNNAYDIEESQNNNMEGDLEEGGSSSPLRTQGSSTDSAMNARDIFVFGDDELPDMNALLSNPMRKYVGSGFKRRKVTAPSFKIPRRRYTDELPSKNNSRASPLQEEEVIFDVPPSPPHSGSQTPLESFRSAKPRFQHPRKISSPTLPTPVTSSEPSRRTFVDVSEDEESDYSSYTRTRHSVATFGSSGVSSGNESSQEMQRVQRRIRGVLPASWLKLDLKTQSKRSGKIAEGRAVPSSEKGEVQRGVARPVRPGGGKSPDLSKTPYQPIWFSEEESSVSEDDRVHSLLNNRPDHTFHDDDDENFMTNRLGEAMEDDRIDTMLPSTARPRARPRKEKKRQTKIRDLGSQTHAVSEGFTKMPRSQRRRQQTTIERLDKGHRMKPVFHPPRLSILDATAMRRDTPTPVPIFLKVASRTARSRRDKGRHSPSQKYLRLATKDDDYDTNNTLRNWREGTIAPAPDDQIDATAFRKPLCSRSANSALPPTFPNSPKVTEDLRRPLSRSSHPRQQIRSAGTRKLQTSLYHLVEREGRPMSADNSEVARTQRPAATLKKRGQILSTLRANDNSRPAMLQSQRREEDGAGAQLVFERDLSRINRFDDGSGLPNVLRLFEEEVKLAAASKQANVTHANEPMRVTKAQTSARKPVPHRDRKRRPRQVDISVPWFTQPNALISIDSFPDEISIARSGTGSRNALTGLGSFGTRYSDTFDIVPLPTGTCFHGSTILGSGIFAKSLQLAGSSMLDDPRGFAVWTHENRTFRWGPWNDAVSSELGHVMTFISQAVPDVIGREQRTGGTSSERAISMLQEVVRYISDHLSFFDCVDRISFVQRCKDLVYAFHEAMGHDPHNNTTVSRTLVDSSMTSRILAATLGLVLFNQLRQIATHKLVPRPLQDEVCLLTRKAVRQTLNQALKGGFGAISTCLSQFRQSNCNNYMIGEAENIAQAIVVVQHVIGQDSDGKTNACVVSQIDVPMKPSNGPFDIQVVERSWEHLFTLLPFSEFDTEGTLETGRRFKVAFDNWTLVKSMISPVLVASLRSPRGQSPSFNAYCRALFGRCLHLINGWGWRRCEAIIGTLFDFFARNNLAHLKNEAGHGSPQFLEQLDADPSLAVEADDRCFHILLKIIASGVRHMRRTYPEKKIRDLIWRLMPNHGRFHPKEKPIRQEDLDALRNHHDLLCTLYWASPPSCRPRLTVIRNLVQLETSHREACHINIRAWFKLVKFQLSTEEPHLSLKLFTGWQDDLLGQILRQHALARTEAEAQVISAHHSEGLTVSKDILETTIARNQRQVEAMLIDTLVCVKLAIEAARNEKAAAVLMSTSLAKVFELFDARRPQLNKVIVQALEVVSVYVTKSTTQQLDARDQNDDSQDYGDWPAMDEDVNGMIQVIEESITSPLQHFQEPLRHLLSNCFGSDVVPDDSLMLTLVDVWIAVAQVLVRRGDKSWTDYIDRFGHDSWSSLRDTEQTRKYAAFFLAGLVEKDNNVFVEHRTFFFMSWIGSLVERESLLKYQYRLTEALLNADPNSLIAKNLPFWADTTTGRFQLTAAEFSQRRLSVISSVLSNMRVASEQAVFDPLVDATRLRQEYKDLLKHLMATMRNNYQELGHGSNVRGNYVDFVHRVVEFLQQHTSNICPVDRFFTDNDAFPLPATDPTYVVGQLKNYALRLYDPGTPKQLAVFLQSVSERAAIDGQQSYLVGQLHAAMSNAFEDGAPTRRTLRSILVKAIMPAYIDLALENHSGWILALPYLQALRNVFGELLMDLDGTNVDSVAAVASTVTVFLDTVRQSFGILLQPSNLFEFPWISKTLSAFYEAITALLPVLDYLVRLSGPTQRAVKDISFLRSFAVYTAAVLSNPSDKDLDVSPPVRDDVEDPMYADIRVFATQELKDTLVKNWTNHGMHWYISRGSNGREVVVDIGLKEEEQQHLYKVLDDFLICLNSMPALGDERDRDYAFERRPRLPVNGMDMLVI</sequence>
<dbReference type="PANTHER" id="PTHR28122">
    <property type="entry name" value="E3 UBIQUITIN-PROTEIN LIGASE SUBSTRATE RECEPTOR MMS22"/>
    <property type="match status" value="1"/>
</dbReference>
<dbReference type="Proteomes" id="UP001590950">
    <property type="component" value="Unassembled WGS sequence"/>
</dbReference>
<feature type="compositionally biased region" description="Low complexity" evidence="1">
    <location>
        <begin position="417"/>
        <end position="429"/>
    </location>
</feature>
<feature type="compositionally biased region" description="Polar residues" evidence="1">
    <location>
        <begin position="20"/>
        <end position="37"/>
    </location>
</feature>
<feature type="compositionally biased region" description="Basic residues" evidence="1">
    <location>
        <begin position="603"/>
        <end position="615"/>
    </location>
</feature>
<gene>
    <name evidence="2" type="ORF">N7G274_000941</name>
</gene>
<accession>A0ABR4AP82</accession>
<feature type="region of interest" description="Disordered" evidence="1">
    <location>
        <begin position="286"/>
        <end position="312"/>
    </location>
</feature>
<evidence type="ECO:0000256" key="1">
    <source>
        <dbReference type="SAM" id="MobiDB-lite"/>
    </source>
</evidence>
<evidence type="ECO:0000313" key="2">
    <source>
        <dbReference type="EMBL" id="KAL2046923.1"/>
    </source>
</evidence>
<feature type="compositionally biased region" description="Polar residues" evidence="1">
    <location>
        <begin position="118"/>
        <end position="127"/>
    </location>
</feature>
<feature type="region of interest" description="Disordered" evidence="1">
    <location>
        <begin position="908"/>
        <end position="929"/>
    </location>
</feature>
<feature type="region of interest" description="Disordered" evidence="1">
    <location>
        <begin position="806"/>
        <end position="827"/>
    </location>
</feature>